<proteinExistence type="predicted"/>
<feature type="compositionally biased region" description="Low complexity" evidence="1">
    <location>
        <begin position="22"/>
        <end position="35"/>
    </location>
</feature>
<organism evidence="3 4">
    <name type="scientific">Vibrio fortis</name>
    <dbReference type="NCBI Taxonomy" id="212667"/>
    <lineage>
        <taxon>Bacteria</taxon>
        <taxon>Pseudomonadati</taxon>
        <taxon>Pseudomonadota</taxon>
        <taxon>Gammaproteobacteria</taxon>
        <taxon>Vibrionales</taxon>
        <taxon>Vibrionaceae</taxon>
        <taxon>Vibrio</taxon>
    </lineage>
</organism>
<feature type="chain" id="PRO_5024458739" evidence="2">
    <location>
        <begin position="19"/>
        <end position="136"/>
    </location>
</feature>
<comment type="caution">
    <text evidence="3">The sequence shown here is derived from an EMBL/GenBank/DDBJ whole genome shotgun (WGS) entry which is preliminary data.</text>
</comment>
<protein>
    <submittedName>
        <fullName evidence="3">Uncharacterized protein</fullName>
    </submittedName>
</protein>
<evidence type="ECO:0000256" key="1">
    <source>
        <dbReference type="SAM" id="MobiDB-lite"/>
    </source>
</evidence>
<dbReference type="Proteomes" id="UP000326687">
    <property type="component" value="Unassembled WGS sequence"/>
</dbReference>
<sequence length="136" mass="14562">MIKVIAPLLLVFSGYALSAGTSSTESSSADSSSAENPGGFDINSIQNLPIQNLSTQNLPTSPEEQHHDCQSIVCNDYASFDTNSTSNDFDNITVVNVPERNSNETLDAIGSALYIIGEIGFAENLSEPDYRNNTPN</sequence>
<feature type="region of interest" description="Disordered" evidence="1">
    <location>
        <begin position="22"/>
        <end position="46"/>
    </location>
</feature>
<evidence type="ECO:0000313" key="4">
    <source>
        <dbReference type="Proteomes" id="UP000326687"/>
    </source>
</evidence>
<dbReference type="RefSeq" id="WP_150896908.1">
    <property type="nucleotide sequence ID" value="NZ_VXDD01000003.1"/>
</dbReference>
<reference evidence="3 4" key="1">
    <citation type="submission" date="2019-09" db="EMBL/GenBank/DDBJ databases">
        <title>Vibrio Fortis S7-72.</title>
        <authorList>
            <person name="Das S.K."/>
        </authorList>
    </citation>
    <scope>NUCLEOTIDE SEQUENCE [LARGE SCALE GENOMIC DNA]</scope>
    <source>
        <strain evidence="3 4">S7-72</strain>
    </source>
</reference>
<accession>A0A5N3S5V9</accession>
<name>A0A5N3S5V9_9VIBR</name>
<feature type="signal peptide" evidence="2">
    <location>
        <begin position="1"/>
        <end position="18"/>
    </location>
</feature>
<dbReference type="EMBL" id="VXDD01000003">
    <property type="protein sequence ID" value="KAB0301293.1"/>
    <property type="molecule type" value="Genomic_DNA"/>
</dbReference>
<evidence type="ECO:0000313" key="3">
    <source>
        <dbReference type="EMBL" id="KAB0301293.1"/>
    </source>
</evidence>
<keyword evidence="2" id="KW-0732">Signal</keyword>
<evidence type="ECO:0000256" key="2">
    <source>
        <dbReference type="SAM" id="SignalP"/>
    </source>
</evidence>
<gene>
    <name evidence="3" type="ORF">F2Z80_19665</name>
</gene>
<dbReference type="AlphaFoldDB" id="A0A5N3S5V9"/>